<evidence type="ECO:0000313" key="4">
    <source>
        <dbReference type="Proteomes" id="UP001341840"/>
    </source>
</evidence>
<organism evidence="3 4">
    <name type="scientific">Stylosanthes scabra</name>
    <dbReference type="NCBI Taxonomy" id="79078"/>
    <lineage>
        <taxon>Eukaryota</taxon>
        <taxon>Viridiplantae</taxon>
        <taxon>Streptophyta</taxon>
        <taxon>Embryophyta</taxon>
        <taxon>Tracheophyta</taxon>
        <taxon>Spermatophyta</taxon>
        <taxon>Magnoliopsida</taxon>
        <taxon>eudicotyledons</taxon>
        <taxon>Gunneridae</taxon>
        <taxon>Pentapetalae</taxon>
        <taxon>rosids</taxon>
        <taxon>fabids</taxon>
        <taxon>Fabales</taxon>
        <taxon>Fabaceae</taxon>
        <taxon>Papilionoideae</taxon>
        <taxon>50 kb inversion clade</taxon>
        <taxon>dalbergioids sensu lato</taxon>
        <taxon>Dalbergieae</taxon>
        <taxon>Pterocarpus clade</taxon>
        <taxon>Stylosanthes</taxon>
    </lineage>
</organism>
<dbReference type="EMBL" id="JASCZI010005552">
    <property type="protein sequence ID" value="MED6117365.1"/>
    <property type="molecule type" value="Genomic_DNA"/>
</dbReference>
<feature type="domain" description="PB1-like" evidence="2">
    <location>
        <begin position="7"/>
        <end position="109"/>
    </location>
</feature>
<comment type="caution">
    <text evidence="3">The sequence shown here is derived from an EMBL/GenBank/DDBJ whole genome shotgun (WGS) entry which is preliminary data.</text>
</comment>
<accession>A0ABU6QZX2</accession>
<protein>
    <recommendedName>
        <fullName evidence="2">PB1-like domain-containing protein</fullName>
    </recommendedName>
</protein>
<name>A0ABU6QZX2_9FABA</name>
<feature type="non-terminal residue" evidence="3">
    <location>
        <position position="1"/>
    </location>
</feature>
<evidence type="ECO:0000256" key="1">
    <source>
        <dbReference type="SAM" id="MobiDB-lite"/>
    </source>
</evidence>
<gene>
    <name evidence="3" type="ORF">PIB30_109351</name>
</gene>
<evidence type="ECO:0000313" key="3">
    <source>
        <dbReference type="EMBL" id="MED6117365.1"/>
    </source>
</evidence>
<evidence type="ECO:0000259" key="2">
    <source>
        <dbReference type="Pfam" id="PF26130"/>
    </source>
</evidence>
<feature type="compositionally biased region" description="Basic residues" evidence="1">
    <location>
        <begin position="167"/>
        <end position="178"/>
    </location>
</feature>
<sequence>GMGELYVVPVFHHGGKFVRHPNGELVYADGDVHRFNTYELDVDTLNLRDMVVMVEELGYKSHNAILWFDKTAPELETGLNELDGDEAIRDLIDWLRENRENEFHVFIEHPIDKPILAENDGGGEGVPVEQVHLVDGSLARDEATKEDAFETPHPGTDSQNADEIRASRSRRKRKARSPKQKEPLNWPYEKQFNPTVLQLRLLVYPWGLHEPELPLC</sequence>
<reference evidence="3 4" key="1">
    <citation type="journal article" date="2023" name="Plants (Basel)">
        <title>Bridging the Gap: Combining Genomics and Transcriptomics Approaches to Understand Stylosanthes scabra, an Orphan Legume from the Brazilian Caatinga.</title>
        <authorList>
            <person name="Ferreira-Neto J.R.C."/>
            <person name="da Silva M.D."/>
            <person name="Binneck E."/>
            <person name="de Melo N.F."/>
            <person name="da Silva R.H."/>
            <person name="de Melo A.L.T.M."/>
            <person name="Pandolfi V."/>
            <person name="Bustamante F.O."/>
            <person name="Brasileiro-Vidal A.C."/>
            <person name="Benko-Iseppon A.M."/>
        </authorList>
    </citation>
    <scope>NUCLEOTIDE SEQUENCE [LARGE SCALE GENOMIC DNA]</scope>
    <source>
        <tissue evidence="3">Leaves</tissue>
    </source>
</reference>
<dbReference type="Pfam" id="PF26130">
    <property type="entry name" value="PB1-like"/>
    <property type="match status" value="1"/>
</dbReference>
<dbReference type="InterPro" id="IPR058594">
    <property type="entry name" value="PB1-like_dom_pln"/>
</dbReference>
<proteinExistence type="predicted"/>
<feature type="region of interest" description="Disordered" evidence="1">
    <location>
        <begin position="144"/>
        <end position="186"/>
    </location>
</feature>
<dbReference type="Proteomes" id="UP001341840">
    <property type="component" value="Unassembled WGS sequence"/>
</dbReference>
<keyword evidence="4" id="KW-1185">Reference proteome</keyword>